<evidence type="ECO:0000259" key="6">
    <source>
        <dbReference type="PROSITE" id="PS50893"/>
    </source>
</evidence>
<dbReference type="PANTHER" id="PTHR43038">
    <property type="entry name" value="ATP-BINDING CASSETTE, SUB-FAMILY H, MEMBER 1"/>
    <property type="match status" value="1"/>
</dbReference>
<keyword evidence="9" id="KW-1185">Reference proteome</keyword>
<evidence type="ECO:0000256" key="1">
    <source>
        <dbReference type="ARBA" id="ARBA00004123"/>
    </source>
</evidence>
<dbReference type="Gene3D" id="1.10.357.10">
    <property type="entry name" value="Tetracycline Repressor, domain 2"/>
    <property type="match status" value="1"/>
</dbReference>
<dbReference type="SMART" id="SM00382">
    <property type="entry name" value="AAA"/>
    <property type="match status" value="1"/>
</dbReference>
<dbReference type="SUPFAM" id="SSF48498">
    <property type="entry name" value="Tetracyclin repressor-like, C-terminal domain"/>
    <property type="match status" value="1"/>
</dbReference>
<evidence type="ECO:0000313" key="9">
    <source>
        <dbReference type="Proteomes" id="UP000075902"/>
    </source>
</evidence>
<evidence type="ECO:0000256" key="4">
    <source>
        <dbReference type="ARBA" id="ARBA00023125"/>
    </source>
</evidence>
<dbReference type="SUPFAM" id="SSF111369">
    <property type="entry name" value="HlyD-like secretion proteins"/>
    <property type="match status" value="1"/>
</dbReference>
<dbReference type="Gene3D" id="3.40.50.300">
    <property type="entry name" value="P-loop containing nucleotide triphosphate hydrolases"/>
    <property type="match status" value="1"/>
</dbReference>
<dbReference type="SUPFAM" id="SSF46689">
    <property type="entry name" value="Homeodomain-like"/>
    <property type="match status" value="1"/>
</dbReference>
<dbReference type="GO" id="GO:0016887">
    <property type="term" value="F:ATP hydrolysis activity"/>
    <property type="evidence" value="ECO:0007669"/>
    <property type="project" value="InterPro"/>
</dbReference>
<accession>A0A182UEX3</accession>
<dbReference type="Gene3D" id="1.10.287.470">
    <property type="entry name" value="Helix hairpin bin"/>
    <property type="match status" value="1"/>
</dbReference>
<evidence type="ECO:0000256" key="2">
    <source>
        <dbReference type="ARBA" id="ARBA00022741"/>
    </source>
</evidence>
<dbReference type="PROSITE" id="PS50893">
    <property type="entry name" value="ABC_TRANSPORTER_2"/>
    <property type="match status" value="1"/>
</dbReference>
<dbReference type="InterPro" id="IPR017871">
    <property type="entry name" value="ABC_transporter-like_CS"/>
</dbReference>
<reference evidence="8" key="2">
    <citation type="submission" date="2020-05" db="UniProtKB">
        <authorList>
            <consortium name="EnsemblMetazoa"/>
        </authorList>
    </citation>
    <scope>IDENTIFICATION</scope>
    <source>
        <strain evidence="8">CM1001059</strain>
    </source>
</reference>
<dbReference type="InterPro" id="IPR003439">
    <property type="entry name" value="ABC_transporter-like_ATP-bd"/>
</dbReference>
<dbReference type="InterPro" id="IPR036271">
    <property type="entry name" value="Tet_transcr_reg_TetR-rel_C_sf"/>
</dbReference>
<dbReference type="Pfam" id="PF00440">
    <property type="entry name" value="TetR_N"/>
    <property type="match status" value="1"/>
</dbReference>
<evidence type="ECO:0000256" key="5">
    <source>
        <dbReference type="SAM" id="Coils"/>
    </source>
</evidence>
<evidence type="ECO:0008006" key="10">
    <source>
        <dbReference type="Google" id="ProtNLM"/>
    </source>
</evidence>
<comment type="subcellular location">
    <subcellularLocation>
        <location evidence="1">Nucleus</location>
    </subcellularLocation>
</comment>
<dbReference type="STRING" id="34690.A0A182UEX3"/>
<keyword evidence="2" id="KW-0547">Nucleotide-binding</keyword>
<dbReference type="PANTHER" id="PTHR43038:SF3">
    <property type="entry name" value="ABC TRANSPORTER G FAMILY MEMBER 20 ISOFORM X1"/>
    <property type="match status" value="1"/>
</dbReference>
<keyword evidence="3" id="KW-0067">ATP-binding</keyword>
<dbReference type="PROSITE" id="PS50977">
    <property type="entry name" value="HTH_TETR_2"/>
    <property type="match status" value="1"/>
</dbReference>
<dbReference type="Gene3D" id="2.40.50.100">
    <property type="match status" value="1"/>
</dbReference>
<dbReference type="Pfam" id="PF00005">
    <property type="entry name" value="ABC_tran"/>
    <property type="match status" value="1"/>
</dbReference>
<dbReference type="Pfam" id="PF25881">
    <property type="entry name" value="HH_YBHG"/>
    <property type="match status" value="1"/>
</dbReference>
<dbReference type="PROSITE" id="PS00211">
    <property type="entry name" value="ABC_TRANSPORTER_1"/>
    <property type="match status" value="1"/>
</dbReference>
<proteinExistence type="predicted"/>
<dbReference type="InterPro" id="IPR003593">
    <property type="entry name" value="AAA+_ATPase"/>
</dbReference>
<dbReference type="InterPro" id="IPR059052">
    <property type="entry name" value="HH_YbhG-like"/>
</dbReference>
<keyword evidence="4" id="KW-0238">DNA-binding</keyword>
<dbReference type="GO" id="GO:0005634">
    <property type="term" value="C:nucleus"/>
    <property type="evidence" value="ECO:0007669"/>
    <property type="project" value="UniProtKB-SubCell"/>
</dbReference>
<feature type="coiled-coil region" evidence="5">
    <location>
        <begin position="262"/>
        <end position="386"/>
    </location>
</feature>
<organism evidence="8 9">
    <name type="scientific">Anopheles melas</name>
    <dbReference type="NCBI Taxonomy" id="34690"/>
    <lineage>
        <taxon>Eukaryota</taxon>
        <taxon>Metazoa</taxon>
        <taxon>Ecdysozoa</taxon>
        <taxon>Arthropoda</taxon>
        <taxon>Hexapoda</taxon>
        <taxon>Insecta</taxon>
        <taxon>Pterygota</taxon>
        <taxon>Neoptera</taxon>
        <taxon>Endopterygota</taxon>
        <taxon>Diptera</taxon>
        <taxon>Nematocera</taxon>
        <taxon>Culicoidea</taxon>
        <taxon>Culicidae</taxon>
        <taxon>Anophelinae</taxon>
        <taxon>Anopheles</taxon>
    </lineage>
</organism>
<dbReference type="VEuPathDB" id="VectorBase:AMEC019151"/>
<protein>
    <recommendedName>
        <fullName evidence="10">HTH tetR-type domain-containing protein</fullName>
    </recommendedName>
</protein>
<dbReference type="CDD" id="cd03230">
    <property type="entry name" value="ABC_DR_subfamily_A"/>
    <property type="match status" value="1"/>
</dbReference>
<evidence type="ECO:0000256" key="3">
    <source>
        <dbReference type="ARBA" id="ARBA00022840"/>
    </source>
</evidence>
<evidence type="ECO:0000313" key="8">
    <source>
        <dbReference type="EnsemblMetazoa" id="AMEC019151-PA"/>
    </source>
</evidence>
<dbReference type="InterPro" id="IPR027417">
    <property type="entry name" value="P-loop_NTPase"/>
</dbReference>
<feature type="domain" description="ABC transporter" evidence="6">
    <location>
        <begin position="493"/>
        <end position="722"/>
    </location>
</feature>
<dbReference type="SUPFAM" id="SSF52540">
    <property type="entry name" value="P-loop containing nucleoside triphosphate hydrolases"/>
    <property type="match status" value="1"/>
</dbReference>
<sequence>MTRSRTPGRPSGDAPDLRERLLDSAIQCFAQAGVQATRLRDIAEHAGVTPALLNYHFGNRERLLDAVVEERLQPLLMGMVQRLATPGNEPRELVRAFVRGLSATLSQHPWLPPLWVREVLCEGGALRGVVLTRFAPLLPVQLARRFAEARSEGHLNPDLDPRLLVVSLLGLVMLPYAAGSLWRGIFANAPMNTRPLLLLGLALLAACKPAPPQLLGTLEWDRIAVPAEASEPILAWHVAEGEQVSAGQVLLELDPRRTDARLAEAEGDLAAARARLDELRNGSRDETIDAARASLARYQAELTDAERSFTRIAALYERRQVAIADLDRARAARDQARASVNSANAQLRELLNGTRPEQLHQAEAQVQAAEGRVAQLRITRERLTLRAPRAARVDALPYKPGDQPPVGAELASLLVGEAPYARVYVPASQRPRLAIGDHLQVQVEGIATPFDAQVRRIASEAAFTPYYALTGDDASRLAYRPLERAMNGSEAVIHAQGLTKRFGELTAVDNLDLQVNRAEVFGFLGPNGCGKSTTIRMLCGLLLPSAGEIEVLGCRIPEDAEALKRRIGYMTQKFSLYEDLTVAENLDFLAAVQGLDRAHARRRIDELLERYWLGDRRRQLAGTLSGGQKQRLALAGAVLHKPDLLLLDEPTSAVDPQSRREFWDSLFELAEAGTTLLVSTHYMDEAERCTRLGILDAGRLVADGSPAELMDALPGRPLLVECAQPRQAQRALQGQPEVLALAQIGASLRVLSAAADARDCVVRLLEKAGIEADVRDTDANLEDVFVTVTQRPTTHAEARP</sequence>
<feature type="domain" description="HTH tetR-type" evidence="7">
    <location>
        <begin position="15"/>
        <end position="75"/>
    </location>
</feature>
<dbReference type="PRINTS" id="PR00455">
    <property type="entry name" value="HTHTETR"/>
</dbReference>
<dbReference type="EnsemblMetazoa" id="AMEC019151-RA">
    <property type="protein sequence ID" value="AMEC019151-PA"/>
    <property type="gene ID" value="AMEC019151"/>
</dbReference>
<dbReference type="GO" id="GO:0005524">
    <property type="term" value="F:ATP binding"/>
    <property type="evidence" value="ECO:0007669"/>
    <property type="project" value="UniProtKB-KW"/>
</dbReference>
<evidence type="ECO:0000259" key="7">
    <source>
        <dbReference type="PROSITE" id="PS50977"/>
    </source>
</evidence>
<dbReference type="InterPro" id="IPR001647">
    <property type="entry name" value="HTH_TetR"/>
</dbReference>
<name>A0A182UEX3_9DIPT</name>
<dbReference type="Proteomes" id="UP000075902">
    <property type="component" value="Unassembled WGS sequence"/>
</dbReference>
<dbReference type="AlphaFoldDB" id="A0A182UEX3"/>
<dbReference type="GO" id="GO:0003677">
    <property type="term" value="F:DNA binding"/>
    <property type="evidence" value="ECO:0007669"/>
    <property type="project" value="UniProtKB-KW"/>
</dbReference>
<reference evidence="9" key="1">
    <citation type="submission" date="2014-01" db="EMBL/GenBank/DDBJ databases">
        <title>The Genome Sequence of Anopheles melas CM1001059_A (V2).</title>
        <authorList>
            <consortium name="The Broad Institute Genomics Platform"/>
            <person name="Neafsey D.E."/>
            <person name="Besansky N."/>
            <person name="Howell P."/>
            <person name="Walton C."/>
            <person name="Young S.K."/>
            <person name="Zeng Q."/>
            <person name="Gargeya S."/>
            <person name="Fitzgerald M."/>
            <person name="Haas B."/>
            <person name="Abouelleil A."/>
            <person name="Allen A.W."/>
            <person name="Alvarado L."/>
            <person name="Arachchi H.M."/>
            <person name="Berlin A.M."/>
            <person name="Chapman S.B."/>
            <person name="Gainer-Dewar J."/>
            <person name="Goldberg J."/>
            <person name="Griggs A."/>
            <person name="Gujja S."/>
            <person name="Hansen M."/>
            <person name="Howarth C."/>
            <person name="Imamovic A."/>
            <person name="Ireland A."/>
            <person name="Larimer J."/>
            <person name="McCowan C."/>
            <person name="Murphy C."/>
            <person name="Pearson M."/>
            <person name="Poon T.W."/>
            <person name="Priest M."/>
            <person name="Roberts A."/>
            <person name="Saif S."/>
            <person name="Shea T."/>
            <person name="Sisk P."/>
            <person name="Sykes S."/>
            <person name="Wortman J."/>
            <person name="Nusbaum C."/>
            <person name="Birren B."/>
        </authorList>
    </citation>
    <scope>NUCLEOTIDE SEQUENCE [LARGE SCALE GENOMIC DNA]</scope>
    <source>
        <strain evidence="9">CM1001059</strain>
    </source>
</reference>
<dbReference type="InterPro" id="IPR009057">
    <property type="entry name" value="Homeodomain-like_sf"/>
</dbReference>
<keyword evidence="5" id="KW-0175">Coiled coil</keyword>